<dbReference type="Proteomes" id="UP000281708">
    <property type="component" value="Unassembled WGS sequence"/>
</dbReference>
<dbReference type="InterPro" id="IPR001509">
    <property type="entry name" value="Epimerase_deHydtase"/>
</dbReference>
<proteinExistence type="predicted"/>
<dbReference type="EMBL" id="RDBE01000010">
    <property type="protein sequence ID" value="RLV47872.1"/>
    <property type="molecule type" value="Genomic_DNA"/>
</dbReference>
<dbReference type="RefSeq" id="WP_121807378.1">
    <property type="nucleotide sequence ID" value="NZ_RDBE01000010.1"/>
</dbReference>
<evidence type="ECO:0000259" key="2">
    <source>
        <dbReference type="Pfam" id="PF01370"/>
    </source>
</evidence>
<dbReference type="Pfam" id="PF01370">
    <property type="entry name" value="Epimerase"/>
    <property type="match status" value="1"/>
</dbReference>
<comment type="caution">
    <text evidence="3">The sequence shown here is derived from an EMBL/GenBank/DDBJ whole genome shotgun (WGS) entry which is preliminary data.</text>
</comment>
<evidence type="ECO:0000256" key="1">
    <source>
        <dbReference type="ARBA" id="ARBA00023027"/>
    </source>
</evidence>
<sequence length="315" mass="32917">MTVDAPLTWVVGAGGLLGSHVITALSRRARLWTPGCSVPWGTADAPRLLARLAADFADAVGEGPWQVSWCAGAGVTGTTAAALAAESAAFEAWSRALTERLGDRAEAGAGFVASSAGAVYAGSRSAPFDEASVVRPISDYGHAKLAVEAAAARLSEAGIPVVVGRVANLYGPGQDLAKAQGLVSQICRAHLLARPLTVYVPLDTVRDYLFAADAGALVADCLERVRRERGHRTKIIASHQPVTVGHLVAEVRRVVKRRPRVTFGAHPNATLQARDLRVRSIVWPDLDRRPITPLAVGIARTVQAQTGALAAGALA</sequence>
<evidence type="ECO:0000313" key="4">
    <source>
        <dbReference type="Proteomes" id="UP000281708"/>
    </source>
</evidence>
<dbReference type="Gene3D" id="3.40.50.720">
    <property type="entry name" value="NAD(P)-binding Rossmann-like Domain"/>
    <property type="match status" value="1"/>
</dbReference>
<dbReference type="SUPFAM" id="SSF51735">
    <property type="entry name" value="NAD(P)-binding Rossmann-fold domains"/>
    <property type="match status" value="1"/>
</dbReference>
<keyword evidence="4" id="KW-1185">Reference proteome</keyword>
<gene>
    <name evidence="3" type="ORF">D9V37_17290</name>
</gene>
<keyword evidence="1" id="KW-0520">NAD</keyword>
<dbReference type="AlphaFoldDB" id="A0A3L8NYZ4"/>
<reference evidence="3 4" key="1">
    <citation type="submission" date="2018-10" db="EMBL/GenBank/DDBJ databases">
        <title>Marmoricola sp. 4Q3S-7 whole genome shotgun sequence.</title>
        <authorList>
            <person name="Li F."/>
        </authorList>
    </citation>
    <scope>NUCLEOTIDE SEQUENCE [LARGE SCALE GENOMIC DNA]</scope>
    <source>
        <strain evidence="3 4">4Q3S-7</strain>
    </source>
</reference>
<accession>A0A3L8NYZ4</accession>
<name>A0A3L8NYZ4_9ACTN</name>
<protein>
    <submittedName>
        <fullName evidence="3">NAD-dependent epimerase/dehydratase family protein</fullName>
    </submittedName>
</protein>
<dbReference type="OrthoDB" id="7770745at2"/>
<feature type="domain" description="NAD-dependent epimerase/dehydratase" evidence="2">
    <location>
        <begin position="10"/>
        <end position="227"/>
    </location>
</feature>
<organism evidence="3 4">
    <name type="scientific">Nocardioides mangrovicus</name>
    <dbReference type="NCBI Taxonomy" id="2478913"/>
    <lineage>
        <taxon>Bacteria</taxon>
        <taxon>Bacillati</taxon>
        <taxon>Actinomycetota</taxon>
        <taxon>Actinomycetes</taxon>
        <taxon>Propionibacteriales</taxon>
        <taxon>Nocardioidaceae</taxon>
        <taxon>Nocardioides</taxon>
    </lineage>
</organism>
<dbReference type="PANTHER" id="PTHR43574">
    <property type="entry name" value="EPIMERASE-RELATED"/>
    <property type="match status" value="1"/>
</dbReference>
<evidence type="ECO:0000313" key="3">
    <source>
        <dbReference type="EMBL" id="RLV47872.1"/>
    </source>
</evidence>
<dbReference type="InterPro" id="IPR036291">
    <property type="entry name" value="NAD(P)-bd_dom_sf"/>
</dbReference>